<gene>
    <name evidence="1" type="ORF">BGP84_06230</name>
</gene>
<evidence type="ECO:0000313" key="2">
    <source>
        <dbReference type="Proteomes" id="UP000237230"/>
    </source>
</evidence>
<organism evidence="1 2">
    <name type="scientific">Pseudomonas putida</name>
    <name type="common">Arthrobacter siderocapsulatus</name>
    <dbReference type="NCBI Taxonomy" id="303"/>
    <lineage>
        <taxon>Bacteria</taxon>
        <taxon>Pseudomonadati</taxon>
        <taxon>Pseudomonadota</taxon>
        <taxon>Gammaproteobacteria</taxon>
        <taxon>Pseudomonadales</taxon>
        <taxon>Pseudomonadaceae</taxon>
        <taxon>Pseudomonas</taxon>
    </lineage>
</organism>
<accession>A0A2S3X1A8</accession>
<proteinExistence type="predicted"/>
<evidence type="ECO:0000313" key="1">
    <source>
        <dbReference type="EMBL" id="POG09346.1"/>
    </source>
</evidence>
<dbReference type="AlphaFoldDB" id="A0A2S3X1A8"/>
<reference evidence="1 2" key="1">
    <citation type="submission" date="2016-08" db="EMBL/GenBank/DDBJ databases">
        <authorList>
            <person name="Seilhamer J.J."/>
        </authorList>
    </citation>
    <scope>NUCLEOTIDE SEQUENCE [LARGE SCALE GENOMIC DNA]</scope>
    <source>
        <strain evidence="1 2">KH-21-114</strain>
    </source>
</reference>
<protein>
    <submittedName>
        <fullName evidence="1">Uncharacterized protein</fullName>
    </submittedName>
</protein>
<dbReference type="EMBL" id="MINH01000019">
    <property type="protein sequence ID" value="POG09346.1"/>
    <property type="molecule type" value="Genomic_DNA"/>
</dbReference>
<name>A0A2S3X1A8_PSEPU</name>
<sequence length="59" mass="6428">MNSLDFLVFIKATISSLSSQHALLEQLATKEHSEAVAESAKALGNLRTSLQLCENPRNT</sequence>
<comment type="caution">
    <text evidence="1">The sequence shown here is derived from an EMBL/GenBank/DDBJ whole genome shotgun (WGS) entry which is preliminary data.</text>
</comment>
<reference evidence="1 2" key="2">
    <citation type="submission" date="2018-03" db="EMBL/GenBank/DDBJ databases">
        <title>Draft genome of Pseudomonas putida strain KH-21-114.</title>
        <authorList>
            <person name="Yoshizawa S."/>
            <person name="Khan N.H."/>
            <person name="Nishimura M."/>
            <person name="Chiura H.X."/>
            <person name="Ogura Y."/>
            <person name="Hayashi T."/>
            <person name="Kogure K."/>
        </authorList>
    </citation>
    <scope>NUCLEOTIDE SEQUENCE [LARGE SCALE GENOMIC DNA]</scope>
    <source>
        <strain evidence="1 2">KH-21-114</strain>
    </source>
</reference>
<dbReference type="Proteomes" id="UP000237230">
    <property type="component" value="Unassembled WGS sequence"/>
</dbReference>